<dbReference type="RefSeq" id="WP_074791328.1">
    <property type="nucleotide sequence ID" value="NZ_FOAD01000001.1"/>
</dbReference>
<protein>
    <submittedName>
        <fullName evidence="2">Haloacid dehalogenase superfamily, subfamily IA, variant 1 with third motif having Dx(3-4)D or Dx(3-4)E</fullName>
    </submittedName>
</protein>
<organism evidence="2 3">
    <name type="scientific">Haloferax larsenii</name>
    <dbReference type="NCBI Taxonomy" id="302484"/>
    <lineage>
        <taxon>Archaea</taxon>
        <taxon>Methanobacteriati</taxon>
        <taxon>Methanobacteriota</taxon>
        <taxon>Stenosarchaea group</taxon>
        <taxon>Halobacteria</taxon>
        <taxon>Halobacteriales</taxon>
        <taxon>Haloferacaceae</taxon>
        <taxon>Haloferax</taxon>
    </lineage>
</organism>
<dbReference type="InterPro" id="IPR023214">
    <property type="entry name" value="HAD_sf"/>
</dbReference>
<proteinExistence type="predicted"/>
<reference evidence="2 3" key="1">
    <citation type="submission" date="2016-10" db="EMBL/GenBank/DDBJ databases">
        <authorList>
            <person name="de Groot N.N."/>
        </authorList>
    </citation>
    <scope>NUCLEOTIDE SEQUENCE [LARGE SCALE GENOMIC DNA]</scope>
    <source>
        <strain evidence="2 3">CDM_5</strain>
    </source>
</reference>
<dbReference type="SUPFAM" id="SSF56784">
    <property type="entry name" value="HAD-like"/>
    <property type="match status" value="1"/>
</dbReference>
<dbReference type="Gene3D" id="3.40.50.1000">
    <property type="entry name" value="HAD superfamily/HAD-like"/>
    <property type="match status" value="1"/>
</dbReference>
<dbReference type="AlphaFoldDB" id="A0A1H7G8S1"/>
<dbReference type="InterPro" id="IPR036412">
    <property type="entry name" value="HAD-like_sf"/>
</dbReference>
<accession>A0A1H7G8S1</accession>
<dbReference type="Pfam" id="PF00702">
    <property type="entry name" value="Hydrolase"/>
    <property type="match status" value="1"/>
</dbReference>
<evidence type="ECO:0000256" key="1">
    <source>
        <dbReference type="ARBA" id="ARBA00022801"/>
    </source>
</evidence>
<sequence>MAITFDLFGTLVDVAYPDSPSSAVADALSELGASVPNDWDDAYREVHIDAPEGAEVPLPAHVAAALRSRGATSPDNAARRAVVNAFDPEVTTRPGAVAAVEAARECGPVGLLSNCSVPELVSRTLIRSDLGRRDFDDITTSVACGWRKPHEQAFEASARGLGVDPSDVTHVGDDPATDGGIEAVGGQFVNLRETALDAFATRIRRGDGPCP</sequence>
<dbReference type="InterPro" id="IPR051540">
    <property type="entry name" value="S-2-haloacid_dehalogenase"/>
</dbReference>
<evidence type="ECO:0000313" key="2">
    <source>
        <dbReference type="EMBL" id="SEK33212.1"/>
    </source>
</evidence>
<dbReference type="GO" id="GO:0016787">
    <property type="term" value="F:hydrolase activity"/>
    <property type="evidence" value="ECO:0007669"/>
    <property type="project" value="UniProtKB-KW"/>
</dbReference>
<gene>
    <name evidence="2" type="ORF">SAMN04488691_101215</name>
</gene>
<dbReference type="OrthoDB" id="238326at2157"/>
<dbReference type="EMBL" id="FOAD01000001">
    <property type="protein sequence ID" value="SEK33212.1"/>
    <property type="molecule type" value="Genomic_DNA"/>
</dbReference>
<evidence type="ECO:0000313" key="3">
    <source>
        <dbReference type="Proteomes" id="UP000183894"/>
    </source>
</evidence>
<keyword evidence="1" id="KW-0378">Hydrolase</keyword>
<dbReference type="PANTHER" id="PTHR43316">
    <property type="entry name" value="HYDROLASE, HALOACID DELAHOGENASE-RELATED"/>
    <property type="match status" value="1"/>
</dbReference>
<name>A0A1H7G8S1_HALLR</name>
<dbReference type="Proteomes" id="UP000183894">
    <property type="component" value="Unassembled WGS sequence"/>
</dbReference>
<dbReference type="PANTHER" id="PTHR43316:SF3">
    <property type="entry name" value="HALOACID DEHALOGENASE, TYPE II (AFU_ORTHOLOGUE AFUA_2G07750)-RELATED"/>
    <property type="match status" value="1"/>
</dbReference>